<name>A0A1F5N954_9BACT</name>
<dbReference type="AlphaFoldDB" id="A0A1F5N954"/>
<gene>
    <name evidence="1" type="ORF">A2717_01255</name>
</gene>
<organism evidence="1 2">
    <name type="scientific">Candidatus Doudnabacteria bacterium RIFCSPHIGHO2_01_FULL_41_86</name>
    <dbReference type="NCBI Taxonomy" id="1817821"/>
    <lineage>
        <taxon>Bacteria</taxon>
        <taxon>Candidatus Doudnaibacteriota</taxon>
    </lineage>
</organism>
<comment type="caution">
    <text evidence="1">The sequence shown here is derived from an EMBL/GenBank/DDBJ whole genome shotgun (WGS) entry which is preliminary data.</text>
</comment>
<dbReference type="EMBL" id="MFEH01000001">
    <property type="protein sequence ID" value="OGE74159.1"/>
    <property type="molecule type" value="Genomic_DNA"/>
</dbReference>
<accession>A0A1F5N954</accession>
<protein>
    <submittedName>
        <fullName evidence="1">Uncharacterized protein</fullName>
    </submittedName>
</protein>
<reference evidence="1 2" key="1">
    <citation type="journal article" date="2016" name="Nat. Commun.">
        <title>Thousands of microbial genomes shed light on interconnected biogeochemical processes in an aquifer system.</title>
        <authorList>
            <person name="Anantharaman K."/>
            <person name="Brown C.T."/>
            <person name="Hug L.A."/>
            <person name="Sharon I."/>
            <person name="Castelle C.J."/>
            <person name="Probst A.J."/>
            <person name="Thomas B.C."/>
            <person name="Singh A."/>
            <person name="Wilkins M.J."/>
            <person name="Karaoz U."/>
            <person name="Brodie E.L."/>
            <person name="Williams K.H."/>
            <person name="Hubbard S.S."/>
            <person name="Banfield J.F."/>
        </authorList>
    </citation>
    <scope>NUCLEOTIDE SEQUENCE [LARGE SCALE GENOMIC DNA]</scope>
</reference>
<evidence type="ECO:0000313" key="2">
    <source>
        <dbReference type="Proteomes" id="UP000177610"/>
    </source>
</evidence>
<evidence type="ECO:0000313" key="1">
    <source>
        <dbReference type="EMBL" id="OGE74159.1"/>
    </source>
</evidence>
<proteinExistence type="predicted"/>
<sequence length="148" mass="17339">MTIISKSRVRVKPYIFGFSKDEEPVLKVGLNLESVGTKTTQLASLVYTLVKFELIRRDAYSRWRKYLNEVGLRLQGLISYMNVLYDDDQLIYSLKSYYYKSVTPDYDKLALLREANELLETLKEKVEKMKLLSEFQVQSIRNIVPPQT</sequence>
<dbReference type="STRING" id="1817821.A2717_01255"/>
<dbReference type="Proteomes" id="UP000177610">
    <property type="component" value="Unassembled WGS sequence"/>
</dbReference>